<accession>A0A1F4V4X8</accession>
<name>A0A1F4V4X8_UNCKA</name>
<protein>
    <recommendedName>
        <fullName evidence="3">AbiEi antitoxin C-terminal domain-containing protein</fullName>
    </recommendedName>
</protein>
<gene>
    <name evidence="1" type="ORF">A2982_01285</name>
</gene>
<dbReference type="AlphaFoldDB" id="A0A1F4V4X8"/>
<organism evidence="1 2">
    <name type="scientific">candidate division WWE3 bacterium RIFCSPLOWO2_01_FULL_39_13</name>
    <dbReference type="NCBI Taxonomy" id="1802624"/>
    <lineage>
        <taxon>Bacteria</taxon>
        <taxon>Katanobacteria</taxon>
    </lineage>
</organism>
<proteinExistence type="predicted"/>
<reference evidence="1 2" key="1">
    <citation type="journal article" date="2016" name="Nat. Commun.">
        <title>Thousands of microbial genomes shed light on interconnected biogeochemical processes in an aquifer system.</title>
        <authorList>
            <person name="Anantharaman K."/>
            <person name="Brown C.T."/>
            <person name="Hug L.A."/>
            <person name="Sharon I."/>
            <person name="Castelle C.J."/>
            <person name="Probst A.J."/>
            <person name="Thomas B.C."/>
            <person name="Singh A."/>
            <person name="Wilkins M.J."/>
            <person name="Karaoz U."/>
            <person name="Brodie E.L."/>
            <person name="Williams K.H."/>
            <person name="Hubbard S.S."/>
            <person name="Banfield J.F."/>
        </authorList>
    </citation>
    <scope>NUCLEOTIDE SEQUENCE [LARGE SCALE GENOMIC DNA]</scope>
</reference>
<evidence type="ECO:0000313" key="1">
    <source>
        <dbReference type="EMBL" id="OGC52110.1"/>
    </source>
</evidence>
<sequence length="196" mass="22827">MTDDRDKLQLLFTSSSKTVFTTRDFGNVWGYTHYDSLLERVEYFTKTNKLKKLRKGLYAIEGRKINEFELANKIRTPSYISFETVLHKEGVIFQWDRRITLASKESLQMEINGYKIVFRQVKDSVLLNKTGINEESNYFIASKERALLDMLYISSSFQVDNLRGIDFDAVENLLPIYGQKKLNKIVKGLKKHAGSY</sequence>
<dbReference type="STRING" id="1802624.A2982_01285"/>
<dbReference type="Proteomes" id="UP000178771">
    <property type="component" value="Unassembled WGS sequence"/>
</dbReference>
<comment type="caution">
    <text evidence="1">The sequence shown here is derived from an EMBL/GenBank/DDBJ whole genome shotgun (WGS) entry which is preliminary data.</text>
</comment>
<evidence type="ECO:0008006" key="3">
    <source>
        <dbReference type="Google" id="ProtNLM"/>
    </source>
</evidence>
<dbReference type="EMBL" id="MEVH01000005">
    <property type="protein sequence ID" value="OGC52110.1"/>
    <property type="molecule type" value="Genomic_DNA"/>
</dbReference>
<evidence type="ECO:0000313" key="2">
    <source>
        <dbReference type="Proteomes" id="UP000178771"/>
    </source>
</evidence>